<dbReference type="EMBL" id="JAQLXW010000013">
    <property type="protein sequence ID" value="MDB8004290.1"/>
    <property type="molecule type" value="Genomic_DNA"/>
</dbReference>
<dbReference type="AlphaFoldDB" id="A0AAW6CZU5"/>
<sequence length="98" mass="11418">MIIESEFSDNAEGEEIFKKHLTLKFRYDIISTLTIWQRIKYAGVAELHQISDLVVAELVPQHETFDFVEAELVPQADSAQSKVVNILNTQVWRNWQTR</sequence>
<dbReference type="Proteomes" id="UP001210809">
    <property type="component" value="Unassembled WGS sequence"/>
</dbReference>
<accession>A0AAW6CZU5</accession>
<evidence type="ECO:0000313" key="2">
    <source>
        <dbReference type="Proteomes" id="UP001210809"/>
    </source>
</evidence>
<proteinExistence type="predicted"/>
<gene>
    <name evidence="1" type="ORF">PNE09_09450</name>
</gene>
<organism evidence="1 2">
    <name type="scientific">[Eubacterium] siraeum</name>
    <dbReference type="NCBI Taxonomy" id="39492"/>
    <lineage>
        <taxon>Bacteria</taxon>
        <taxon>Bacillati</taxon>
        <taxon>Bacillota</taxon>
        <taxon>Clostridia</taxon>
        <taxon>Eubacteriales</taxon>
        <taxon>Oscillospiraceae</taxon>
        <taxon>Oscillospiraceae incertae sedis</taxon>
    </lineage>
</organism>
<reference evidence="1" key="1">
    <citation type="submission" date="2023-01" db="EMBL/GenBank/DDBJ databases">
        <title>Human gut microbiome strain richness.</title>
        <authorList>
            <person name="Chen-Liaw A."/>
        </authorList>
    </citation>
    <scope>NUCLEOTIDE SEQUENCE</scope>
    <source>
        <strain evidence="1">1001283st1_G1_1001283B150217_161031</strain>
    </source>
</reference>
<comment type="caution">
    <text evidence="1">The sequence shown here is derived from an EMBL/GenBank/DDBJ whole genome shotgun (WGS) entry which is preliminary data.</text>
</comment>
<evidence type="ECO:0000313" key="1">
    <source>
        <dbReference type="EMBL" id="MDB8004290.1"/>
    </source>
</evidence>
<name>A0AAW6CZU5_9FIRM</name>
<protein>
    <submittedName>
        <fullName evidence="1">Uncharacterized protein</fullName>
    </submittedName>
</protein>